<evidence type="ECO:0000256" key="5">
    <source>
        <dbReference type="ARBA" id="ARBA00022475"/>
    </source>
</evidence>
<evidence type="ECO:0000256" key="11">
    <source>
        <dbReference type="ARBA" id="ARBA00023136"/>
    </source>
</evidence>
<dbReference type="NCBIfam" id="TIGR00753">
    <property type="entry name" value="undec_PP_bacA"/>
    <property type="match status" value="1"/>
</dbReference>
<dbReference type="GO" id="GO:0046677">
    <property type="term" value="P:response to antibiotic"/>
    <property type="evidence" value="ECO:0007669"/>
    <property type="project" value="UniProtKB-UniRule"/>
</dbReference>
<feature type="transmembrane region" description="Helical" evidence="17">
    <location>
        <begin position="200"/>
        <end position="220"/>
    </location>
</feature>
<name>A0A1G6MES5_9FIRM</name>
<keyword evidence="9 17" id="KW-0573">Peptidoglycan synthesis</keyword>
<evidence type="ECO:0000256" key="8">
    <source>
        <dbReference type="ARBA" id="ARBA00022960"/>
    </source>
</evidence>
<evidence type="ECO:0000256" key="10">
    <source>
        <dbReference type="ARBA" id="ARBA00022989"/>
    </source>
</evidence>
<evidence type="ECO:0000256" key="15">
    <source>
        <dbReference type="ARBA" id="ARBA00032932"/>
    </source>
</evidence>
<evidence type="ECO:0000313" key="18">
    <source>
        <dbReference type="EMBL" id="SDC54118.1"/>
    </source>
</evidence>
<comment type="similarity">
    <text evidence="2 17">Belongs to the UppP family.</text>
</comment>
<feature type="transmembrane region" description="Helical" evidence="17">
    <location>
        <begin position="91"/>
        <end position="111"/>
    </location>
</feature>
<gene>
    <name evidence="17" type="primary">uppP</name>
    <name evidence="18" type="ORF">SAMN04487864_10995</name>
</gene>
<protein>
    <recommendedName>
        <fullName evidence="4 17">Undecaprenyl-diphosphatase</fullName>
        <ecNumber evidence="3 17">3.6.1.27</ecNumber>
    </recommendedName>
    <alternativeName>
        <fullName evidence="15 17">Bacitracin resistance protein</fullName>
    </alternativeName>
    <alternativeName>
        <fullName evidence="14 17">Undecaprenyl pyrophosphate phosphatase</fullName>
    </alternativeName>
</protein>
<organism evidence="18 19">
    <name type="scientific">Succiniclasticum ruminis</name>
    <dbReference type="NCBI Taxonomy" id="40841"/>
    <lineage>
        <taxon>Bacteria</taxon>
        <taxon>Bacillati</taxon>
        <taxon>Bacillota</taxon>
        <taxon>Negativicutes</taxon>
        <taxon>Acidaminococcales</taxon>
        <taxon>Acidaminococcaceae</taxon>
        <taxon>Succiniclasticum</taxon>
    </lineage>
</organism>
<dbReference type="EC" id="3.6.1.27" evidence="3 17"/>
<reference evidence="19" key="1">
    <citation type="submission" date="2016-10" db="EMBL/GenBank/DDBJ databases">
        <authorList>
            <person name="Varghese N."/>
            <person name="Submissions S."/>
        </authorList>
    </citation>
    <scope>NUCLEOTIDE SEQUENCE [LARGE SCALE GENOMIC DNA]</scope>
    <source>
        <strain evidence="19">DSM 11005</strain>
    </source>
</reference>
<dbReference type="HAMAP" id="MF_01006">
    <property type="entry name" value="Undec_diphosphatase"/>
    <property type="match status" value="1"/>
</dbReference>
<dbReference type="OrthoDB" id="9808289at2"/>
<dbReference type="Proteomes" id="UP000198943">
    <property type="component" value="Unassembled WGS sequence"/>
</dbReference>
<dbReference type="Pfam" id="PF02673">
    <property type="entry name" value="BacA"/>
    <property type="match status" value="1"/>
</dbReference>
<dbReference type="EMBL" id="FMYW01000009">
    <property type="protein sequence ID" value="SDC54118.1"/>
    <property type="molecule type" value="Genomic_DNA"/>
</dbReference>
<evidence type="ECO:0000256" key="2">
    <source>
        <dbReference type="ARBA" id="ARBA00010621"/>
    </source>
</evidence>
<feature type="transmembrane region" description="Helical" evidence="17">
    <location>
        <begin position="265"/>
        <end position="282"/>
    </location>
</feature>
<comment type="subcellular location">
    <subcellularLocation>
        <location evidence="1 17">Cell membrane</location>
        <topology evidence="1 17">Multi-pass membrane protein</topology>
    </subcellularLocation>
</comment>
<dbReference type="GO" id="GO:0009252">
    <property type="term" value="P:peptidoglycan biosynthetic process"/>
    <property type="evidence" value="ECO:0007669"/>
    <property type="project" value="UniProtKB-KW"/>
</dbReference>
<evidence type="ECO:0000256" key="7">
    <source>
        <dbReference type="ARBA" id="ARBA00022801"/>
    </source>
</evidence>
<dbReference type="GO" id="GO:0008360">
    <property type="term" value="P:regulation of cell shape"/>
    <property type="evidence" value="ECO:0007669"/>
    <property type="project" value="UniProtKB-KW"/>
</dbReference>
<dbReference type="GO" id="GO:0071555">
    <property type="term" value="P:cell wall organization"/>
    <property type="evidence" value="ECO:0007669"/>
    <property type="project" value="UniProtKB-KW"/>
</dbReference>
<evidence type="ECO:0000256" key="9">
    <source>
        <dbReference type="ARBA" id="ARBA00022984"/>
    </source>
</evidence>
<dbReference type="InterPro" id="IPR003824">
    <property type="entry name" value="UppP"/>
</dbReference>
<evidence type="ECO:0000256" key="4">
    <source>
        <dbReference type="ARBA" id="ARBA00021581"/>
    </source>
</evidence>
<keyword evidence="12 17" id="KW-0046">Antibiotic resistance</keyword>
<keyword evidence="7 17" id="KW-0378">Hydrolase</keyword>
<keyword evidence="8 17" id="KW-0133">Cell shape</keyword>
<evidence type="ECO:0000256" key="1">
    <source>
        <dbReference type="ARBA" id="ARBA00004651"/>
    </source>
</evidence>
<dbReference type="AlphaFoldDB" id="A0A1G6MES5"/>
<evidence type="ECO:0000256" key="17">
    <source>
        <dbReference type="HAMAP-Rule" id="MF_01006"/>
    </source>
</evidence>
<keyword evidence="6 17" id="KW-0812">Transmembrane</keyword>
<feature type="transmembrane region" description="Helical" evidence="17">
    <location>
        <begin position="7"/>
        <end position="29"/>
    </location>
</feature>
<feature type="transmembrane region" description="Helical" evidence="17">
    <location>
        <begin position="49"/>
        <end position="71"/>
    </location>
</feature>
<comment type="function">
    <text evidence="17">Catalyzes the dephosphorylation of undecaprenyl diphosphate (UPP). Confers resistance to bacitracin.</text>
</comment>
<comment type="miscellaneous">
    <text evidence="17">Bacitracin is thought to be involved in the inhibition of peptidoglycan synthesis by sequestering undecaprenyl diphosphate, thereby reducing the pool of lipid carrier available.</text>
</comment>
<evidence type="ECO:0000256" key="14">
    <source>
        <dbReference type="ARBA" id="ARBA00032707"/>
    </source>
</evidence>
<evidence type="ECO:0000256" key="16">
    <source>
        <dbReference type="ARBA" id="ARBA00047594"/>
    </source>
</evidence>
<feature type="transmembrane region" description="Helical" evidence="17">
    <location>
        <begin position="123"/>
        <end position="139"/>
    </location>
</feature>
<keyword evidence="19" id="KW-1185">Reference proteome</keyword>
<evidence type="ECO:0000256" key="13">
    <source>
        <dbReference type="ARBA" id="ARBA00023316"/>
    </source>
</evidence>
<feature type="transmembrane region" description="Helical" evidence="17">
    <location>
        <begin position="232"/>
        <end position="253"/>
    </location>
</feature>
<evidence type="ECO:0000256" key="12">
    <source>
        <dbReference type="ARBA" id="ARBA00023251"/>
    </source>
</evidence>
<dbReference type="GO" id="GO:0005886">
    <property type="term" value="C:plasma membrane"/>
    <property type="evidence" value="ECO:0007669"/>
    <property type="project" value="UniProtKB-SubCell"/>
</dbReference>
<dbReference type="NCBIfam" id="NF001390">
    <property type="entry name" value="PRK00281.1-4"/>
    <property type="match status" value="1"/>
</dbReference>
<evidence type="ECO:0000256" key="6">
    <source>
        <dbReference type="ARBA" id="ARBA00022692"/>
    </source>
</evidence>
<dbReference type="PANTHER" id="PTHR30622:SF3">
    <property type="entry name" value="UNDECAPRENYL-DIPHOSPHATASE"/>
    <property type="match status" value="1"/>
</dbReference>
<keyword evidence="5 17" id="KW-1003">Cell membrane</keyword>
<dbReference type="RefSeq" id="WP_093730574.1">
    <property type="nucleotide sequence ID" value="NZ_FMYW01000009.1"/>
</dbReference>
<dbReference type="GO" id="GO:0050380">
    <property type="term" value="F:undecaprenyl-diphosphatase activity"/>
    <property type="evidence" value="ECO:0007669"/>
    <property type="project" value="UniProtKB-UniRule"/>
</dbReference>
<keyword evidence="10 17" id="KW-1133">Transmembrane helix</keyword>
<dbReference type="NCBIfam" id="NF001389">
    <property type="entry name" value="PRK00281.1-2"/>
    <property type="match status" value="1"/>
</dbReference>
<evidence type="ECO:0000313" key="19">
    <source>
        <dbReference type="Proteomes" id="UP000198943"/>
    </source>
</evidence>
<keyword evidence="13 17" id="KW-0961">Cell wall biogenesis/degradation</keyword>
<comment type="catalytic activity">
    <reaction evidence="16 17">
        <text>di-trans,octa-cis-undecaprenyl diphosphate + H2O = di-trans,octa-cis-undecaprenyl phosphate + phosphate + H(+)</text>
        <dbReference type="Rhea" id="RHEA:28094"/>
        <dbReference type="ChEBI" id="CHEBI:15377"/>
        <dbReference type="ChEBI" id="CHEBI:15378"/>
        <dbReference type="ChEBI" id="CHEBI:43474"/>
        <dbReference type="ChEBI" id="CHEBI:58405"/>
        <dbReference type="ChEBI" id="CHEBI:60392"/>
        <dbReference type="EC" id="3.6.1.27"/>
    </reaction>
</comment>
<dbReference type="NCBIfam" id="NF001391">
    <property type="entry name" value="PRK00281.1-5"/>
    <property type="match status" value="1"/>
</dbReference>
<sequence length="283" mass="31760">MNKEIFILLEIIKAILFGIIEGVTEWLPISSTGHMILLDEFIHLGVSAQFYKLFEVVIQLGAILAVILLYFEKIWPLKQKDGALTLDRPTLDLWGKIIVACLPAAVIGILFDDWMEEHFFTPEVVAITLIFYGILFILIESRNIGSGSVKNVKDISYRKAIQVGIFQLLSLVPGTSRSGSTIIGGLLIGLERSVAAEFTFYLAIPVMIGASLLKLVKYILRVGFVFNSNELLILAVGCIVAFVVSILVIRFLMSYIKKHNFIVFGYYRIVLGLMVLGYFWFLK</sequence>
<keyword evidence="11 17" id="KW-0472">Membrane</keyword>
<dbReference type="PANTHER" id="PTHR30622">
    <property type="entry name" value="UNDECAPRENYL-DIPHOSPHATASE"/>
    <property type="match status" value="1"/>
</dbReference>
<proteinExistence type="inferred from homology"/>
<accession>A0A1G6MES5</accession>
<evidence type="ECO:0000256" key="3">
    <source>
        <dbReference type="ARBA" id="ARBA00012374"/>
    </source>
</evidence>